<dbReference type="Proteomes" id="UP000807850">
    <property type="component" value="Unassembled WGS sequence"/>
</dbReference>
<feature type="domain" description="Outer membrane protein beta-barrel" evidence="3">
    <location>
        <begin position="13"/>
        <end position="204"/>
    </location>
</feature>
<reference evidence="4" key="1">
    <citation type="submission" date="2020-07" db="EMBL/GenBank/DDBJ databases">
        <title>Huge and variable diversity of episymbiotic CPR bacteria and DPANN archaea in groundwater ecosystems.</title>
        <authorList>
            <person name="He C.Y."/>
            <person name="Keren R."/>
            <person name="Whittaker M."/>
            <person name="Farag I.F."/>
            <person name="Doudna J."/>
            <person name="Cate J.H.D."/>
            <person name="Banfield J.F."/>
        </authorList>
    </citation>
    <scope>NUCLEOTIDE SEQUENCE</scope>
    <source>
        <strain evidence="4">NC_groundwater_928_Pr1_S-0.2um_72_17</strain>
    </source>
</reference>
<comment type="caution">
    <text evidence="4">The sequence shown here is derived from an EMBL/GenBank/DDBJ whole genome shotgun (WGS) entry which is preliminary data.</text>
</comment>
<name>A0A9D6L8V9_UNCEI</name>
<evidence type="ECO:0000256" key="2">
    <source>
        <dbReference type="SAM" id="SignalP"/>
    </source>
</evidence>
<evidence type="ECO:0000259" key="3">
    <source>
        <dbReference type="Pfam" id="PF13505"/>
    </source>
</evidence>
<dbReference type="InterPro" id="IPR011250">
    <property type="entry name" value="OMP/PagP_B-barrel"/>
</dbReference>
<gene>
    <name evidence="4" type="ORF">HY076_05990</name>
</gene>
<dbReference type="Pfam" id="PF13505">
    <property type="entry name" value="OMP_b-brl"/>
    <property type="match status" value="1"/>
</dbReference>
<organism evidence="4 5">
    <name type="scientific">Eiseniibacteriota bacterium</name>
    <dbReference type="NCBI Taxonomy" id="2212470"/>
    <lineage>
        <taxon>Bacteria</taxon>
        <taxon>Candidatus Eiseniibacteriota</taxon>
    </lineage>
</organism>
<feature type="signal peptide" evidence="2">
    <location>
        <begin position="1"/>
        <end position="27"/>
    </location>
</feature>
<accession>A0A9D6L8V9</accession>
<proteinExistence type="predicted"/>
<dbReference type="InterPro" id="IPR027385">
    <property type="entry name" value="Beta-barrel_OMP"/>
</dbReference>
<evidence type="ECO:0000313" key="5">
    <source>
        <dbReference type="Proteomes" id="UP000807850"/>
    </source>
</evidence>
<dbReference type="AlphaFoldDB" id="A0A9D6L8V9"/>
<dbReference type="Gene3D" id="2.40.160.20">
    <property type="match status" value="1"/>
</dbReference>
<evidence type="ECO:0000256" key="1">
    <source>
        <dbReference type="ARBA" id="ARBA00022729"/>
    </source>
</evidence>
<evidence type="ECO:0000313" key="4">
    <source>
        <dbReference type="EMBL" id="MBI3539805.1"/>
    </source>
</evidence>
<dbReference type="EMBL" id="JACQAY010000191">
    <property type="protein sequence ID" value="MBI3539805.1"/>
    <property type="molecule type" value="Genomic_DNA"/>
</dbReference>
<dbReference type="SUPFAM" id="SSF56925">
    <property type="entry name" value="OMPA-like"/>
    <property type="match status" value="1"/>
</dbReference>
<sequence>MKRGSILTGGMSIAALVAALSTAPARADNTIVLPRPGQVGVGISGGYGSLLKSGDLGGLFGTGPTLGVRLRYRMRYERAIGLSFESQHFDIRQFEPHFPASDTTLDGRSDMRFTLSGIEFSQLFGTRTRATKMLMVGAGIAQGSGRTTGGDTWFPGDGTYVSAGAGVEYFFFRSWAWDLSTRYMAVFLPTQRVHDVQAALGVMFYASY</sequence>
<keyword evidence="1 2" id="KW-0732">Signal</keyword>
<protein>
    <submittedName>
        <fullName evidence="4">Outer membrane beta-barrel protein</fullName>
    </submittedName>
</protein>
<feature type="chain" id="PRO_5038735942" evidence="2">
    <location>
        <begin position="28"/>
        <end position="208"/>
    </location>
</feature>